<sequence length="235" mass="26630">MTANIPAILLLCQDKAFIQAFQEAMLTRWPTYTPDKVKITTINERLNSLPESYNFDLIVSPANSYGRLDGAFDHAISKTFSPHDDYHAVTRSAQAVLYDRWRGFAPPGSCTLVEWGLTLATNPRGCRWLALCPTMREPSDVNWDREVVYECTWSLLCQIEGHNRRKSDKKIQTILMTPFAAGAGRVSKERWAAQTVTALKQFAESVEQPQVWGSLEWDKIEKVCDEVTATWKGAK</sequence>
<protein>
    <recommendedName>
        <fullName evidence="3">Macro domain-like protein</fullName>
    </recommendedName>
</protein>
<dbReference type="AlphaFoldDB" id="A0A9W9FEJ8"/>
<dbReference type="OrthoDB" id="6082470at2759"/>
<dbReference type="GeneID" id="81357103"/>
<dbReference type="RefSeq" id="XP_056474283.1">
    <property type="nucleotide sequence ID" value="XM_056618124.1"/>
</dbReference>
<dbReference type="InterPro" id="IPR043472">
    <property type="entry name" value="Macro_dom-like"/>
</dbReference>
<reference evidence="1" key="2">
    <citation type="journal article" date="2023" name="IMA Fungus">
        <title>Comparative genomic study of the Penicillium genus elucidates a diverse pangenome and 15 lateral gene transfer events.</title>
        <authorList>
            <person name="Petersen C."/>
            <person name="Sorensen T."/>
            <person name="Nielsen M.R."/>
            <person name="Sondergaard T.E."/>
            <person name="Sorensen J.L."/>
            <person name="Fitzpatrick D.A."/>
            <person name="Frisvad J.C."/>
            <person name="Nielsen K.L."/>
        </authorList>
    </citation>
    <scope>NUCLEOTIDE SEQUENCE</scope>
    <source>
        <strain evidence="1">IBT 30761</strain>
    </source>
</reference>
<evidence type="ECO:0000313" key="2">
    <source>
        <dbReference type="Proteomes" id="UP001149074"/>
    </source>
</evidence>
<dbReference type="Proteomes" id="UP001149074">
    <property type="component" value="Unassembled WGS sequence"/>
</dbReference>
<dbReference type="EMBL" id="JAPQKI010000005">
    <property type="protein sequence ID" value="KAJ5098629.1"/>
    <property type="molecule type" value="Genomic_DNA"/>
</dbReference>
<dbReference type="Gene3D" id="3.40.220.10">
    <property type="entry name" value="Leucine Aminopeptidase, subunit E, domain 1"/>
    <property type="match status" value="1"/>
</dbReference>
<accession>A0A9W9FEJ8</accession>
<organism evidence="1 2">
    <name type="scientific">Penicillium argentinense</name>
    <dbReference type="NCBI Taxonomy" id="1131581"/>
    <lineage>
        <taxon>Eukaryota</taxon>
        <taxon>Fungi</taxon>
        <taxon>Dikarya</taxon>
        <taxon>Ascomycota</taxon>
        <taxon>Pezizomycotina</taxon>
        <taxon>Eurotiomycetes</taxon>
        <taxon>Eurotiomycetidae</taxon>
        <taxon>Eurotiales</taxon>
        <taxon>Aspergillaceae</taxon>
        <taxon>Penicillium</taxon>
    </lineage>
</organism>
<name>A0A9W9FEJ8_9EURO</name>
<keyword evidence="2" id="KW-1185">Reference proteome</keyword>
<gene>
    <name evidence="1" type="ORF">N7532_005630</name>
</gene>
<dbReference type="SUPFAM" id="SSF52949">
    <property type="entry name" value="Macro domain-like"/>
    <property type="match status" value="1"/>
</dbReference>
<proteinExistence type="predicted"/>
<comment type="caution">
    <text evidence="1">The sequence shown here is derived from an EMBL/GenBank/DDBJ whole genome shotgun (WGS) entry which is preliminary data.</text>
</comment>
<evidence type="ECO:0008006" key="3">
    <source>
        <dbReference type="Google" id="ProtNLM"/>
    </source>
</evidence>
<reference evidence="1" key="1">
    <citation type="submission" date="2022-11" db="EMBL/GenBank/DDBJ databases">
        <authorList>
            <person name="Petersen C."/>
        </authorList>
    </citation>
    <scope>NUCLEOTIDE SEQUENCE</scope>
    <source>
        <strain evidence="1">IBT 30761</strain>
    </source>
</reference>
<evidence type="ECO:0000313" key="1">
    <source>
        <dbReference type="EMBL" id="KAJ5098629.1"/>
    </source>
</evidence>